<dbReference type="Gene3D" id="3.30.470.20">
    <property type="entry name" value="ATP-grasp fold, B domain"/>
    <property type="match status" value="1"/>
</dbReference>
<dbReference type="PANTHER" id="PTHR21621:SF0">
    <property type="entry name" value="BETA-CITRYLGLUTAMATE SYNTHASE B-RELATED"/>
    <property type="match status" value="1"/>
</dbReference>
<proteinExistence type="predicted"/>
<reference evidence="1" key="1">
    <citation type="submission" date="2018-05" db="EMBL/GenBank/DDBJ databases">
        <authorList>
            <person name="Lanie J.A."/>
            <person name="Ng W.-L."/>
            <person name="Kazmierczak K.M."/>
            <person name="Andrzejewski T.M."/>
            <person name="Davidsen T.M."/>
            <person name="Wayne K.J."/>
            <person name="Tettelin H."/>
            <person name="Glass J.I."/>
            <person name="Rusch D."/>
            <person name="Podicherti R."/>
            <person name="Tsui H.-C.T."/>
            <person name="Winkler M.E."/>
        </authorList>
    </citation>
    <scope>NUCLEOTIDE SEQUENCE</scope>
</reference>
<protein>
    <submittedName>
        <fullName evidence="1">Uncharacterized protein</fullName>
    </submittedName>
</protein>
<dbReference type="GO" id="GO:0009432">
    <property type="term" value="P:SOS response"/>
    <property type="evidence" value="ECO:0007669"/>
    <property type="project" value="TreeGrafter"/>
</dbReference>
<organism evidence="1">
    <name type="scientific">marine metagenome</name>
    <dbReference type="NCBI Taxonomy" id="408172"/>
    <lineage>
        <taxon>unclassified sequences</taxon>
        <taxon>metagenomes</taxon>
        <taxon>ecological metagenomes</taxon>
    </lineage>
</organism>
<dbReference type="GO" id="GO:0005737">
    <property type="term" value="C:cytoplasm"/>
    <property type="evidence" value="ECO:0007669"/>
    <property type="project" value="TreeGrafter"/>
</dbReference>
<sequence length="179" mass="20720">MIIVIHENNEWISPFTAAFEKLNFDYHIWYVPEMSLDLAELPPDAIYWNRMSASSHTRGHRYEPELVSGILSWLERHKKTVINGSKALDLEISKIRQYQQLEQFSIKTPKTFCAIRKEDLVKGADRIGYPLITKHNRAGKGLGVRKFDNEEALKDYIFGNDFEASPDGITLLQEYVYAP</sequence>
<evidence type="ECO:0000313" key="1">
    <source>
        <dbReference type="EMBL" id="SVA55098.1"/>
    </source>
</evidence>
<accession>A0A381WS70</accession>
<name>A0A381WS70_9ZZZZ</name>
<dbReference type="SUPFAM" id="SSF56059">
    <property type="entry name" value="Glutathione synthetase ATP-binding domain-like"/>
    <property type="match status" value="1"/>
</dbReference>
<dbReference type="EMBL" id="UINC01012642">
    <property type="protein sequence ID" value="SVA55098.1"/>
    <property type="molecule type" value="Genomic_DNA"/>
</dbReference>
<feature type="non-terminal residue" evidence="1">
    <location>
        <position position="179"/>
    </location>
</feature>
<dbReference type="PANTHER" id="PTHR21621">
    <property type="entry name" value="RIBOSOMAL PROTEIN S6 MODIFICATION PROTEIN"/>
    <property type="match status" value="1"/>
</dbReference>
<gene>
    <name evidence="1" type="ORF">METZ01_LOCUS107952</name>
</gene>
<dbReference type="AlphaFoldDB" id="A0A381WS70"/>
<dbReference type="GO" id="GO:0018169">
    <property type="term" value="F:ribosomal S6-glutamic acid ligase activity"/>
    <property type="evidence" value="ECO:0007669"/>
    <property type="project" value="TreeGrafter"/>
</dbReference>